<keyword evidence="1" id="KW-0732">Signal</keyword>
<feature type="chain" id="PRO_5008069505" evidence="1">
    <location>
        <begin position="22"/>
        <end position="115"/>
    </location>
</feature>
<comment type="caution">
    <text evidence="2">The sequence shown here is derived from an EMBL/GenBank/DDBJ whole genome shotgun (WGS) entry which is preliminary data.</text>
</comment>
<sequence length="115" mass="12692">MKTLLFITMVLMLISVVPAQAGSLSKGQWTAGSCGSKPEAPNIDGSNIEAYNLSVTAINDWQQQSKTYFECMVKEANTDNQLISDTVNKEQDSYREKVDKIITEINAMGDALKQK</sequence>
<gene>
    <name evidence="2" type="ORF">A1359_19530</name>
</gene>
<evidence type="ECO:0000313" key="2">
    <source>
        <dbReference type="EMBL" id="OAI21277.1"/>
    </source>
</evidence>
<dbReference type="OrthoDB" id="5571924at2"/>
<evidence type="ECO:0000313" key="3">
    <source>
        <dbReference type="Proteomes" id="UP000078476"/>
    </source>
</evidence>
<dbReference type="Proteomes" id="UP000078476">
    <property type="component" value="Unassembled WGS sequence"/>
</dbReference>
<accession>A0A177NT83</accession>
<dbReference type="RefSeq" id="WP_066976652.1">
    <property type="nucleotide sequence ID" value="NZ_LUUI01000015.1"/>
</dbReference>
<evidence type="ECO:0000256" key="1">
    <source>
        <dbReference type="SAM" id="SignalP"/>
    </source>
</evidence>
<name>A0A177NT83_9GAMM</name>
<proteinExistence type="predicted"/>
<keyword evidence="3" id="KW-1185">Reference proteome</keyword>
<dbReference type="EMBL" id="LUUI01000015">
    <property type="protein sequence ID" value="OAI21277.1"/>
    <property type="molecule type" value="Genomic_DNA"/>
</dbReference>
<feature type="signal peptide" evidence="1">
    <location>
        <begin position="1"/>
        <end position="21"/>
    </location>
</feature>
<organism evidence="2 3">
    <name type="scientific">Methylomonas lenta</name>
    <dbReference type="NCBI Taxonomy" id="980561"/>
    <lineage>
        <taxon>Bacteria</taxon>
        <taxon>Pseudomonadati</taxon>
        <taxon>Pseudomonadota</taxon>
        <taxon>Gammaproteobacteria</taxon>
        <taxon>Methylococcales</taxon>
        <taxon>Methylococcaceae</taxon>
        <taxon>Methylomonas</taxon>
    </lineage>
</organism>
<protein>
    <submittedName>
        <fullName evidence="2">Uncharacterized protein</fullName>
    </submittedName>
</protein>
<dbReference type="AlphaFoldDB" id="A0A177NT83"/>
<reference evidence="2 3" key="1">
    <citation type="submission" date="2016-03" db="EMBL/GenBank/DDBJ databases">
        <authorList>
            <person name="Ploux O."/>
        </authorList>
    </citation>
    <scope>NUCLEOTIDE SEQUENCE [LARGE SCALE GENOMIC DNA]</scope>
    <source>
        <strain evidence="2 3">R-45370</strain>
    </source>
</reference>